<keyword evidence="5" id="KW-1185">Reference proteome</keyword>
<evidence type="ECO:0000313" key="5">
    <source>
        <dbReference type="Proteomes" id="UP001164929"/>
    </source>
</evidence>
<evidence type="ECO:0000313" key="4">
    <source>
        <dbReference type="EMBL" id="KAJ6982673.1"/>
    </source>
</evidence>
<dbReference type="PANTHER" id="PTHR13068:SF36">
    <property type="entry name" value="TRANSCRIPTION TERMINATION FACTOR MTEF1, CHLOROPLASTIC"/>
    <property type="match status" value="1"/>
</dbReference>
<accession>A0AAD6QAA2</accession>
<dbReference type="PANTHER" id="PTHR13068">
    <property type="entry name" value="CGI-12 PROTEIN-RELATED"/>
    <property type="match status" value="1"/>
</dbReference>
<dbReference type="InterPro" id="IPR003690">
    <property type="entry name" value="MTERF"/>
</dbReference>
<keyword evidence="3" id="KW-0809">Transit peptide</keyword>
<dbReference type="Gene3D" id="1.25.70.10">
    <property type="entry name" value="Transcription termination factor 3, mitochondrial"/>
    <property type="match status" value="1"/>
</dbReference>
<dbReference type="InterPro" id="IPR038538">
    <property type="entry name" value="MTERF_sf"/>
</dbReference>
<gene>
    <name evidence="4" type="ORF">NC653_025703</name>
</gene>
<dbReference type="AlphaFoldDB" id="A0AAD6QAA2"/>
<keyword evidence="2" id="KW-0805">Transcription regulation</keyword>
<dbReference type="EMBL" id="JAQIZT010000010">
    <property type="protein sequence ID" value="KAJ6982673.1"/>
    <property type="molecule type" value="Genomic_DNA"/>
</dbReference>
<organism evidence="4 5">
    <name type="scientific">Populus alba x Populus x berolinensis</name>
    <dbReference type="NCBI Taxonomy" id="444605"/>
    <lineage>
        <taxon>Eukaryota</taxon>
        <taxon>Viridiplantae</taxon>
        <taxon>Streptophyta</taxon>
        <taxon>Embryophyta</taxon>
        <taxon>Tracheophyta</taxon>
        <taxon>Spermatophyta</taxon>
        <taxon>Magnoliopsida</taxon>
        <taxon>eudicotyledons</taxon>
        <taxon>Gunneridae</taxon>
        <taxon>Pentapetalae</taxon>
        <taxon>rosids</taxon>
        <taxon>fabids</taxon>
        <taxon>Malpighiales</taxon>
        <taxon>Salicaceae</taxon>
        <taxon>Saliceae</taxon>
        <taxon>Populus</taxon>
    </lineage>
</organism>
<comment type="similarity">
    <text evidence="1">Belongs to the mTERF family.</text>
</comment>
<dbReference type="GO" id="GO:0006353">
    <property type="term" value="P:DNA-templated transcription termination"/>
    <property type="evidence" value="ECO:0007669"/>
    <property type="project" value="UniProtKB-KW"/>
</dbReference>
<evidence type="ECO:0000256" key="1">
    <source>
        <dbReference type="ARBA" id="ARBA00007692"/>
    </source>
</evidence>
<reference evidence="4" key="1">
    <citation type="journal article" date="2023" name="Mol. Ecol. Resour.">
        <title>Chromosome-level genome assembly of a triploid poplar Populus alba 'Berolinensis'.</title>
        <authorList>
            <person name="Chen S."/>
            <person name="Yu Y."/>
            <person name="Wang X."/>
            <person name="Wang S."/>
            <person name="Zhang T."/>
            <person name="Zhou Y."/>
            <person name="He R."/>
            <person name="Meng N."/>
            <person name="Wang Y."/>
            <person name="Liu W."/>
            <person name="Liu Z."/>
            <person name="Liu J."/>
            <person name="Guo Q."/>
            <person name="Huang H."/>
            <person name="Sederoff R.R."/>
            <person name="Wang G."/>
            <person name="Qu G."/>
            <person name="Chen S."/>
        </authorList>
    </citation>
    <scope>NUCLEOTIDE SEQUENCE</scope>
    <source>
        <strain evidence="4">SC-2020</strain>
    </source>
</reference>
<keyword evidence="2" id="KW-0806">Transcription termination</keyword>
<dbReference type="GO" id="GO:0003676">
    <property type="term" value="F:nucleic acid binding"/>
    <property type="evidence" value="ECO:0007669"/>
    <property type="project" value="InterPro"/>
</dbReference>
<sequence length="441" mass="50112">MPGNSHCNRRSKTGIDLILPDGAILFEDFASLGYYRNPALLNFKPLKVKVKPHHNPWRLLLLLLLLLSPANSNLLPSFHDTLIMLTCSQSPYPLSSLFKHNPTLPNLCLAKTTITATISKDTGLLFRQKLTYLTNLKINTQKALTLNPNIRSTPLSTLLSIENCLSSMGFHRSSIGRILDMHPCLLTSDPHLHLHPTFDFLLNEVEIPFLDISRSINRCPRLLVSSVSDQLRPALVFLKELGFVGPRKLNYQTTLLLVYNVERSLMGKIEFLMGLGFEFVEVKNMVVRAPGILTLSVERNMKPKFEYFVREMKGDPGELKKFPQFFSFSLERKIKPRHRMLVEYGLKMPLSSMLKVNDGEFNARLFEMRLRMTISYSTYVALVKTVKAVQWMPRMAYLGHCALLVGPLHCSSLKSHGAKMKIKENNAFCAWLKILISILGN</sequence>
<dbReference type="Pfam" id="PF02536">
    <property type="entry name" value="mTERF"/>
    <property type="match status" value="2"/>
</dbReference>
<comment type="caution">
    <text evidence="4">The sequence shown here is derived from an EMBL/GenBank/DDBJ whole genome shotgun (WGS) entry which is preliminary data.</text>
</comment>
<evidence type="ECO:0000256" key="2">
    <source>
        <dbReference type="ARBA" id="ARBA00022472"/>
    </source>
</evidence>
<keyword evidence="2" id="KW-0804">Transcription</keyword>
<protein>
    <submittedName>
        <fullName evidence="4">Transcription termination factor MTEF1</fullName>
    </submittedName>
</protein>
<evidence type="ECO:0000256" key="3">
    <source>
        <dbReference type="ARBA" id="ARBA00022946"/>
    </source>
</evidence>
<proteinExistence type="inferred from homology"/>
<dbReference type="Proteomes" id="UP001164929">
    <property type="component" value="Chromosome 10"/>
</dbReference>
<name>A0AAD6QAA2_9ROSI</name>
<dbReference type="SMART" id="SM00733">
    <property type="entry name" value="Mterf"/>
    <property type="match status" value="5"/>
</dbReference>